<name>A0A0C1EED1_9BACT</name>
<dbReference type="PATRIC" id="fig|83552.4.peg.291"/>
<dbReference type="PROSITE" id="PS50059">
    <property type="entry name" value="FKBP_PPIASE"/>
    <property type="match status" value="1"/>
</dbReference>
<evidence type="ECO:0000313" key="6">
    <source>
        <dbReference type="EMBL" id="KIA78453.1"/>
    </source>
</evidence>
<sequence length="301" mass="34541">MRIFHPIFFFILALHFSFIWSEEMPCAAFLIAQEIKQGVPNQDEKQIEALIAGLEARQRGINLSSEDLNVFSRLIEKERLFLSQKNLTASEHWLKQLTTDDNIHFVVPSKLGYLAVKEGTGNTLTNENGHIIANYIIKKFDDFFPEAAANRKSLNLSEVIPGLAQGMLGMKEGEIRTIYIHPDYAYANSYLFDPNVGIEATIELVSILSTPSTISPLPIPMQKSLPNISQDEITTLRLRNSYVLGWKLWDHLRWGDKQFSLHELIKYLRSNETVKLPLEWLDEINRIHWNLYQAKKQSVTG</sequence>
<organism evidence="6 7">
    <name type="scientific">Parachlamydia acanthamoebae</name>
    <dbReference type="NCBI Taxonomy" id="83552"/>
    <lineage>
        <taxon>Bacteria</taxon>
        <taxon>Pseudomonadati</taxon>
        <taxon>Chlamydiota</taxon>
        <taxon>Chlamydiia</taxon>
        <taxon>Parachlamydiales</taxon>
        <taxon>Parachlamydiaceae</taxon>
        <taxon>Parachlamydia</taxon>
    </lineage>
</organism>
<accession>A0A0C1EED1</accession>
<evidence type="ECO:0000259" key="5">
    <source>
        <dbReference type="PROSITE" id="PS50059"/>
    </source>
</evidence>
<comment type="caution">
    <text evidence="6">The sequence shown here is derived from an EMBL/GenBank/DDBJ whole genome shotgun (WGS) entry which is preliminary data.</text>
</comment>
<evidence type="ECO:0000256" key="2">
    <source>
        <dbReference type="ARBA" id="ARBA00023110"/>
    </source>
</evidence>
<evidence type="ECO:0000256" key="3">
    <source>
        <dbReference type="PROSITE-ProRule" id="PRU00277"/>
    </source>
</evidence>
<dbReference type="EC" id="5.2.1.8" evidence="4"/>
<evidence type="ECO:0000256" key="4">
    <source>
        <dbReference type="RuleBase" id="RU003915"/>
    </source>
</evidence>
<dbReference type="Pfam" id="PF00254">
    <property type="entry name" value="FKBP_C"/>
    <property type="match status" value="1"/>
</dbReference>
<dbReference type="EMBL" id="JSAM01000019">
    <property type="protein sequence ID" value="KIA78453.1"/>
    <property type="molecule type" value="Genomic_DNA"/>
</dbReference>
<dbReference type="OMA" id="IASEKWM"/>
<reference evidence="6 7" key="1">
    <citation type="journal article" date="2014" name="Mol. Biol. Evol.">
        <title>Massive expansion of Ubiquitination-related gene families within the Chlamydiae.</title>
        <authorList>
            <person name="Domman D."/>
            <person name="Collingro A."/>
            <person name="Lagkouvardos I."/>
            <person name="Gehre L."/>
            <person name="Weinmaier T."/>
            <person name="Rattei T."/>
            <person name="Subtil A."/>
            <person name="Horn M."/>
        </authorList>
    </citation>
    <scope>NUCLEOTIDE SEQUENCE [LARGE SCALE GENOMIC DNA]</scope>
    <source>
        <strain evidence="6 7">OEW1</strain>
    </source>
</reference>
<dbReference type="InterPro" id="IPR046357">
    <property type="entry name" value="PPIase_dom_sf"/>
</dbReference>
<dbReference type="SUPFAM" id="SSF54534">
    <property type="entry name" value="FKBP-like"/>
    <property type="match status" value="1"/>
</dbReference>
<feature type="domain" description="PPIase FKBP-type" evidence="5">
    <location>
        <begin position="121"/>
        <end position="208"/>
    </location>
</feature>
<dbReference type="Proteomes" id="UP000031307">
    <property type="component" value="Unassembled WGS sequence"/>
</dbReference>
<evidence type="ECO:0000256" key="1">
    <source>
        <dbReference type="ARBA" id="ARBA00000971"/>
    </source>
</evidence>
<dbReference type="InterPro" id="IPR001179">
    <property type="entry name" value="PPIase_FKBP_dom"/>
</dbReference>
<keyword evidence="2 3" id="KW-0697">Rotamase</keyword>
<dbReference type="Gene3D" id="3.10.50.40">
    <property type="match status" value="1"/>
</dbReference>
<comment type="catalytic activity">
    <reaction evidence="1 3 4">
        <text>[protein]-peptidylproline (omega=180) = [protein]-peptidylproline (omega=0)</text>
        <dbReference type="Rhea" id="RHEA:16237"/>
        <dbReference type="Rhea" id="RHEA-COMP:10747"/>
        <dbReference type="Rhea" id="RHEA-COMP:10748"/>
        <dbReference type="ChEBI" id="CHEBI:83833"/>
        <dbReference type="ChEBI" id="CHEBI:83834"/>
        <dbReference type="EC" id="5.2.1.8"/>
    </reaction>
</comment>
<evidence type="ECO:0000313" key="7">
    <source>
        <dbReference type="Proteomes" id="UP000031307"/>
    </source>
</evidence>
<keyword evidence="3 4" id="KW-0413">Isomerase</keyword>
<dbReference type="GO" id="GO:0003755">
    <property type="term" value="F:peptidyl-prolyl cis-trans isomerase activity"/>
    <property type="evidence" value="ECO:0007669"/>
    <property type="project" value="UniProtKB-UniRule"/>
</dbReference>
<comment type="similarity">
    <text evidence="4">Belongs to the FKBP-type PPIase family.</text>
</comment>
<gene>
    <name evidence="6" type="primary">mip</name>
    <name evidence="6" type="ORF">DB43_DY00040</name>
</gene>
<dbReference type="AlphaFoldDB" id="A0A0C1EED1"/>
<proteinExistence type="inferred from homology"/>
<protein>
    <recommendedName>
        <fullName evidence="4">Peptidyl-prolyl cis-trans isomerase</fullName>
        <ecNumber evidence="4">5.2.1.8</ecNumber>
    </recommendedName>
</protein>